<dbReference type="EMBL" id="GDHF01003859">
    <property type="protein sequence ID" value="JAI48455.1"/>
    <property type="molecule type" value="Transcribed_RNA"/>
</dbReference>
<reference evidence="2" key="1">
    <citation type="submission" date="2015-06" db="EMBL/GenBank/DDBJ databases">
        <authorList>
            <person name="Hoefler B.C."/>
            <person name="Straight P.D."/>
        </authorList>
    </citation>
    <scope>NUCLEOTIDE SEQUENCE</scope>
</reference>
<dbReference type="InterPro" id="IPR029526">
    <property type="entry name" value="PGBD"/>
</dbReference>
<accession>A0A0K8V999</accession>
<evidence type="ECO:0000313" key="2">
    <source>
        <dbReference type="EMBL" id="JAI35145.1"/>
    </source>
</evidence>
<dbReference type="AlphaFoldDB" id="A0A0K8V999"/>
<dbReference type="Pfam" id="PF13843">
    <property type="entry name" value="DDE_Tnp_1_7"/>
    <property type="match status" value="1"/>
</dbReference>
<protein>
    <submittedName>
        <fullName evidence="2">PiggyBac transposable element-derived protein 3</fullName>
    </submittedName>
</protein>
<dbReference type="EMBL" id="GDHF01017169">
    <property type="protein sequence ID" value="JAI35145.1"/>
    <property type="molecule type" value="Transcribed_RNA"/>
</dbReference>
<name>A0A0K8V999_BACLA</name>
<evidence type="ECO:0000313" key="3">
    <source>
        <dbReference type="EMBL" id="JAI48455.1"/>
    </source>
</evidence>
<gene>
    <name evidence="2" type="primary">PGBD3_43</name>
    <name evidence="3" type="synonym">PGBD3_50</name>
    <name evidence="3" type="ORF">c2_g1_i1</name>
    <name evidence="2" type="ORF">c2_g1_i5</name>
</gene>
<evidence type="ECO:0000259" key="1">
    <source>
        <dbReference type="Pfam" id="PF13843"/>
    </source>
</evidence>
<proteinExistence type="predicted"/>
<feature type="domain" description="PiggyBac transposable element-derived protein" evidence="1">
    <location>
        <begin position="1"/>
        <end position="126"/>
    </location>
</feature>
<sequence length="141" mass="16064">MGCLGYPAIRMYWSNECKIPAIFNLKSRDKFLQLRLDIHFVDFSVLDSSNKFWRVQPIIDMIRERCNELATDITNYSIDEQMIPFTGRFPARQVIRSKHRPIGLKTLVCATSTGIVVDFEVFQGAGTFEDCGLGHGPSIVM</sequence>
<organism evidence="2">
    <name type="scientific">Bactrocera latifrons</name>
    <name type="common">Malaysian fruit fly</name>
    <name type="synonym">Chaetodacus latifrons</name>
    <dbReference type="NCBI Taxonomy" id="174628"/>
    <lineage>
        <taxon>Eukaryota</taxon>
        <taxon>Metazoa</taxon>
        <taxon>Ecdysozoa</taxon>
        <taxon>Arthropoda</taxon>
        <taxon>Hexapoda</taxon>
        <taxon>Insecta</taxon>
        <taxon>Pterygota</taxon>
        <taxon>Neoptera</taxon>
        <taxon>Endopterygota</taxon>
        <taxon>Diptera</taxon>
        <taxon>Brachycera</taxon>
        <taxon>Muscomorpha</taxon>
        <taxon>Tephritoidea</taxon>
        <taxon>Tephritidae</taxon>
        <taxon>Bactrocera</taxon>
        <taxon>Bactrocera</taxon>
    </lineage>
</organism>
<dbReference type="PANTHER" id="PTHR47272">
    <property type="entry name" value="DDE_TNP_1_7 DOMAIN-CONTAINING PROTEIN"/>
    <property type="match status" value="1"/>
</dbReference>
<dbReference type="PANTHER" id="PTHR47272:SF2">
    <property type="entry name" value="PIGGYBAC TRANSPOSABLE ELEMENT-DERIVED PROTEIN 3-LIKE"/>
    <property type="match status" value="1"/>
</dbReference>